<evidence type="ECO:0000313" key="3">
    <source>
        <dbReference type="Proteomes" id="UP001237642"/>
    </source>
</evidence>
<evidence type="ECO:0000256" key="1">
    <source>
        <dbReference type="SAM" id="Phobius"/>
    </source>
</evidence>
<sequence length="202" mass="22336">MGSIGPEVEEATDHGSAWEEPYIYIELLPSPTSRLHHDENLLSFFLKACVIFGNLLFFLDMNAQYSKKGKEKVLSGYAFNEDGLLSSEVIKIIDSGKLKSVSKAFGKTVLDMDREIFEGVFVKDVLDSAIKGTLDDLLSQVQPKKPKQKALKIGTDTNVSQAAEIQGCARLAEDPHMELMEVEEVMIEMALYQELEGGGNMA</sequence>
<feature type="transmembrane region" description="Helical" evidence="1">
    <location>
        <begin position="41"/>
        <end position="59"/>
    </location>
</feature>
<organism evidence="2 3">
    <name type="scientific">Heracleum sosnowskyi</name>
    <dbReference type="NCBI Taxonomy" id="360622"/>
    <lineage>
        <taxon>Eukaryota</taxon>
        <taxon>Viridiplantae</taxon>
        <taxon>Streptophyta</taxon>
        <taxon>Embryophyta</taxon>
        <taxon>Tracheophyta</taxon>
        <taxon>Spermatophyta</taxon>
        <taxon>Magnoliopsida</taxon>
        <taxon>eudicotyledons</taxon>
        <taxon>Gunneridae</taxon>
        <taxon>Pentapetalae</taxon>
        <taxon>asterids</taxon>
        <taxon>campanulids</taxon>
        <taxon>Apiales</taxon>
        <taxon>Apiaceae</taxon>
        <taxon>Apioideae</taxon>
        <taxon>apioid superclade</taxon>
        <taxon>Tordylieae</taxon>
        <taxon>Tordyliinae</taxon>
        <taxon>Heracleum</taxon>
    </lineage>
</organism>
<comment type="caution">
    <text evidence="2">The sequence shown here is derived from an EMBL/GenBank/DDBJ whole genome shotgun (WGS) entry which is preliminary data.</text>
</comment>
<gene>
    <name evidence="2" type="ORF">POM88_032299</name>
</gene>
<keyword evidence="1" id="KW-0472">Membrane</keyword>
<name>A0AAD8I0A2_9APIA</name>
<reference evidence="2" key="1">
    <citation type="submission" date="2023-02" db="EMBL/GenBank/DDBJ databases">
        <title>Genome of toxic invasive species Heracleum sosnowskyi carries increased number of genes despite the absence of recent whole-genome duplications.</title>
        <authorList>
            <person name="Schelkunov M."/>
            <person name="Shtratnikova V."/>
            <person name="Makarenko M."/>
            <person name="Klepikova A."/>
            <person name="Omelchenko D."/>
            <person name="Novikova G."/>
            <person name="Obukhova E."/>
            <person name="Bogdanov V."/>
            <person name="Penin A."/>
            <person name="Logacheva M."/>
        </authorList>
    </citation>
    <scope>NUCLEOTIDE SEQUENCE</scope>
    <source>
        <strain evidence="2">Hsosn_3</strain>
        <tissue evidence="2">Leaf</tissue>
    </source>
</reference>
<evidence type="ECO:0000313" key="2">
    <source>
        <dbReference type="EMBL" id="KAK1376106.1"/>
    </source>
</evidence>
<dbReference type="AlphaFoldDB" id="A0AAD8I0A2"/>
<keyword evidence="3" id="KW-1185">Reference proteome</keyword>
<dbReference type="EMBL" id="JAUIZM010000007">
    <property type="protein sequence ID" value="KAK1376106.1"/>
    <property type="molecule type" value="Genomic_DNA"/>
</dbReference>
<protein>
    <submittedName>
        <fullName evidence="2">Uncharacterized protein</fullName>
    </submittedName>
</protein>
<keyword evidence="1" id="KW-0812">Transmembrane</keyword>
<keyword evidence="1" id="KW-1133">Transmembrane helix</keyword>
<accession>A0AAD8I0A2</accession>
<reference evidence="2" key="2">
    <citation type="submission" date="2023-05" db="EMBL/GenBank/DDBJ databases">
        <authorList>
            <person name="Schelkunov M.I."/>
        </authorList>
    </citation>
    <scope>NUCLEOTIDE SEQUENCE</scope>
    <source>
        <strain evidence="2">Hsosn_3</strain>
        <tissue evidence="2">Leaf</tissue>
    </source>
</reference>
<proteinExistence type="predicted"/>
<dbReference type="Proteomes" id="UP001237642">
    <property type="component" value="Unassembled WGS sequence"/>
</dbReference>